<keyword evidence="4" id="KW-1003">Cell membrane</keyword>
<reference evidence="10 11" key="1">
    <citation type="submission" date="2018-08" db="EMBL/GenBank/DDBJ databases">
        <title>Genome Sequences of Legionella pneumophila subsp. pneumophila Isolates, Recovered from a Drinking Water System in a Large Builging.</title>
        <authorList>
            <person name="Gomez-Alvarez V."/>
            <person name="Boczek L."/>
            <person name="King D."/>
            <person name="Pemberton A."/>
            <person name="Pfaller S."/>
            <person name="Rodgers M."/>
            <person name="Santodomingo J."/>
            <person name="Revetta R."/>
        </authorList>
    </citation>
    <scope>NUCLEOTIDE SEQUENCE [LARGE SCALE GENOMIC DNA]</scope>
    <source>
        <strain evidence="10 11">L01C.1</strain>
    </source>
</reference>
<gene>
    <name evidence="10" type="ORF">D1H98_00800</name>
</gene>
<evidence type="ECO:0000313" key="11">
    <source>
        <dbReference type="Proteomes" id="UP000277145"/>
    </source>
</evidence>
<feature type="domain" description="ABC transmembrane type-2" evidence="9">
    <location>
        <begin position="149"/>
        <end position="379"/>
    </location>
</feature>
<dbReference type="InterPro" id="IPR051449">
    <property type="entry name" value="ABC-2_transporter_component"/>
</dbReference>
<keyword evidence="6 8" id="KW-1133">Transmembrane helix</keyword>
<dbReference type="GO" id="GO:0140359">
    <property type="term" value="F:ABC-type transporter activity"/>
    <property type="evidence" value="ECO:0007669"/>
    <property type="project" value="InterPro"/>
</dbReference>
<accession>A0A3A6V9P1</accession>
<keyword evidence="3" id="KW-0813">Transport</keyword>
<evidence type="ECO:0000259" key="9">
    <source>
        <dbReference type="PROSITE" id="PS51012"/>
    </source>
</evidence>
<name>A0A3A6V9P1_LEGPN</name>
<evidence type="ECO:0000256" key="5">
    <source>
        <dbReference type="ARBA" id="ARBA00022692"/>
    </source>
</evidence>
<dbReference type="Gene3D" id="3.40.1710.10">
    <property type="entry name" value="abc type-2 transporter like domain"/>
    <property type="match status" value="1"/>
</dbReference>
<proteinExistence type="inferred from homology"/>
<comment type="subcellular location">
    <subcellularLocation>
        <location evidence="1">Cell membrane</location>
        <topology evidence="1">Multi-pass membrane protein</topology>
    </subcellularLocation>
</comment>
<dbReference type="InterPro" id="IPR047817">
    <property type="entry name" value="ABC2_TM_bact-type"/>
</dbReference>
<dbReference type="AlphaFoldDB" id="A0A3A6V9P1"/>
<evidence type="ECO:0000256" key="1">
    <source>
        <dbReference type="ARBA" id="ARBA00004651"/>
    </source>
</evidence>
<feature type="transmembrane region" description="Helical" evidence="8">
    <location>
        <begin position="231"/>
        <end position="256"/>
    </location>
</feature>
<comment type="caution">
    <text evidence="10">The sequence shown here is derived from an EMBL/GenBank/DDBJ whole genome shotgun (WGS) entry which is preliminary data.</text>
</comment>
<dbReference type="PANTHER" id="PTHR30294:SF44">
    <property type="entry name" value="MULTIDRUG ABC TRANSPORTER PERMEASE YBHR-RELATED"/>
    <property type="match status" value="1"/>
</dbReference>
<dbReference type="Pfam" id="PF12698">
    <property type="entry name" value="ABC2_membrane_3"/>
    <property type="match status" value="1"/>
</dbReference>
<evidence type="ECO:0000256" key="7">
    <source>
        <dbReference type="ARBA" id="ARBA00023136"/>
    </source>
</evidence>
<comment type="similarity">
    <text evidence="2">Belongs to the ABC-2 integral membrane protein family.</text>
</comment>
<dbReference type="GO" id="GO:0005886">
    <property type="term" value="C:plasma membrane"/>
    <property type="evidence" value="ECO:0007669"/>
    <property type="project" value="UniProtKB-SubCell"/>
</dbReference>
<dbReference type="InterPro" id="IPR013525">
    <property type="entry name" value="ABC2_TM"/>
</dbReference>
<feature type="transmembrane region" description="Helical" evidence="8">
    <location>
        <begin position="358"/>
        <end position="376"/>
    </location>
</feature>
<protein>
    <submittedName>
        <fullName evidence="10">ABC transporter permease</fullName>
    </submittedName>
</protein>
<feature type="transmembrane region" description="Helical" evidence="8">
    <location>
        <begin position="183"/>
        <end position="210"/>
    </location>
</feature>
<keyword evidence="5 8" id="KW-0812">Transmembrane</keyword>
<feature type="transmembrane region" description="Helical" evidence="8">
    <location>
        <begin position="268"/>
        <end position="290"/>
    </location>
</feature>
<evidence type="ECO:0000256" key="4">
    <source>
        <dbReference type="ARBA" id="ARBA00022475"/>
    </source>
</evidence>
<feature type="transmembrane region" description="Helical" evidence="8">
    <location>
        <begin position="297"/>
        <end position="316"/>
    </location>
</feature>
<evidence type="ECO:0000256" key="6">
    <source>
        <dbReference type="ARBA" id="ARBA00022989"/>
    </source>
</evidence>
<dbReference type="EMBL" id="QWDR01000001">
    <property type="protein sequence ID" value="RJY33381.1"/>
    <property type="molecule type" value="Genomic_DNA"/>
</dbReference>
<sequence>MASSLCSSQRRSQKSYRTELVIKEILTLFKDPKGRIVLIAPPLLQLLIFSFAATMEIKNISIGILNQDSGKHGYEVIQRFIGSPTFSKVFFIQKQSDIKSIIDNQEAMVVMTIPQDFSRKIESNSQANIQLILDGRRSNATQIVNGYISSIIENYNQEIQKTHGAIMTPPVMVTRSWFNENLLYLWFTVPSLVCILSMLISLVVTALSVARERELGTFDQLLVSPLTPYEILIGKTIPAIIIGLAEGLLMWVAAVWLFDVPFYGSPLLMVYILFIFIMSTVGVGLFISSMCKTQQQAILGVFIYMVPVVTLSGYASPVENMPEWLQDLTWFNPLKFTLIAVIGIFLKGMSALEVFITTWPLLLVGAVTLFIAGWFFKQRME</sequence>
<dbReference type="PROSITE" id="PS51012">
    <property type="entry name" value="ABC_TM2"/>
    <property type="match status" value="1"/>
</dbReference>
<organism evidence="10 11">
    <name type="scientific">Legionella pneumophila subsp. pneumophila</name>
    <dbReference type="NCBI Taxonomy" id="91891"/>
    <lineage>
        <taxon>Bacteria</taxon>
        <taxon>Pseudomonadati</taxon>
        <taxon>Pseudomonadota</taxon>
        <taxon>Gammaproteobacteria</taxon>
        <taxon>Legionellales</taxon>
        <taxon>Legionellaceae</taxon>
        <taxon>Legionella</taxon>
    </lineage>
</organism>
<evidence type="ECO:0000313" key="10">
    <source>
        <dbReference type="EMBL" id="RJY33381.1"/>
    </source>
</evidence>
<evidence type="ECO:0000256" key="2">
    <source>
        <dbReference type="ARBA" id="ARBA00007783"/>
    </source>
</evidence>
<dbReference type="PANTHER" id="PTHR30294">
    <property type="entry name" value="MEMBRANE COMPONENT OF ABC TRANSPORTER YHHJ-RELATED"/>
    <property type="match status" value="1"/>
</dbReference>
<evidence type="ECO:0000256" key="3">
    <source>
        <dbReference type="ARBA" id="ARBA00022448"/>
    </source>
</evidence>
<keyword evidence="7 8" id="KW-0472">Membrane</keyword>
<evidence type="ECO:0000256" key="8">
    <source>
        <dbReference type="SAM" id="Phobius"/>
    </source>
</evidence>
<dbReference type="Proteomes" id="UP000277145">
    <property type="component" value="Unassembled WGS sequence"/>
</dbReference>